<feature type="compositionally biased region" description="Polar residues" evidence="1">
    <location>
        <begin position="17"/>
        <end position="31"/>
    </location>
</feature>
<feature type="region of interest" description="Disordered" evidence="1">
    <location>
        <begin position="1"/>
        <end position="90"/>
    </location>
</feature>
<dbReference type="Proteomes" id="UP000442533">
    <property type="component" value="Unassembled WGS sequence"/>
</dbReference>
<dbReference type="AlphaFoldDB" id="A0A844H3V6"/>
<evidence type="ECO:0000313" key="2">
    <source>
        <dbReference type="EMBL" id="MTH34695.1"/>
    </source>
</evidence>
<evidence type="ECO:0000256" key="1">
    <source>
        <dbReference type="SAM" id="MobiDB-lite"/>
    </source>
</evidence>
<comment type="caution">
    <text evidence="2">The sequence shown here is derived from an EMBL/GenBank/DDBJ whole genome shotgun (WGS) entry which is preliminary data.</text>
</comment>
<accession>A0A844H3V6</accession>
<dbReference type="OrthoDB" id="7776926at2"/>
<protein>
    <submittedName>
        <fullName evidence="2">Uncharacterized protein</fullName>
    </submittedName>
</protein>
<feature type="compositionally biased region" description="Basic and acidic residues" evidence="1">
    <location>
        <begin position="198"/>
        <end position="207"/>
    </location>
</feature>
<feature type="compositionally biased region" description="Low complexity" evidence="1">
    <location>
        <begin position="183"/>
        <end position="196"/>
    </location>
</feature>
<evidence type="ECO:0000313" key="3">
    <source>
        <dbReference type="Proteomes" id="UP000442533"/>
    </source>
</evidence>
<keyword evidence="3" id="KW-1185">Reference proteome</keyword>
<gene>
    <name evidence="2" type="ORF">GL279_08790</name>
</gene>
<sequence length="215" mass="23505">MIPSPISALSGPAAVTVTGQSPPGSAANSSLSDDDRRHLRPLTALSQSDPAEADSRIIGPHVGPLARQNDKDRQHKQRHDNEADQPQDQFLLSSQAVDRLIETDPALERMIRSEMARETGKDKDAPVDQAAFRAKVIEYLKSVYADDPAFQRALKKGTIVVRQVSEDGDPELQPQRTYTIYRSGAMEGAASESAGSDHPGKDSVGRHDFIAWWPQ</sequence>
<name>A0A844H3V6_9RHOB</name>
<reference evidence="2 3" key="1">
    <citation type="submission" date="2019-11" db="EMBL/GenBank/DDBJ databases">
        <authorList>
            <person name="Dong K."/>
        </authorList>
    </citation>
    <scope>NUCLEOTIDE SEQUENCE [LARGE SCALE GENOMIC DNA]</scope>
    <source>
        <strain evidence="2 3">JCM 17370</strain>
    </source>
</reference>
<dbReference type="EMBL" id="WMIF01000010">
    <property type="protein sequence ID" value="MTH34695.1"/>
    <property type="molecule type" value="Genomic_DNA"/>
</dbReference>
<proteinExistence type="predicted"/>
<feature type="region of interest" description="Disordered" evidence="1">
    <location>
        <begin position="183"/>
        <end position="207"/>
    </location>
</feature>
<organism evidence="2 3">
    <name type="scientific">Paracoccus limosus</name>
    <dbReference type="NCBI Taxonomy" id="913252"/>
    <lineage>
        <taxon>Bacteria</taxon>
        <taxon>Pseudomonadati</taxon>
        <taxon>Pseudomonadota</taxon>
        <taxon>Alphaproteobacteria</taxon>
        <taxon>Rhodobacterales</taxon>
        <taxon>Paracoccaceae</taxon>
        <taxon>Paracoccus</taxon>
    </lineage>
</organism>
<dbReference type="RefSeq" id="WP_155064259.1">
    <property type="nucleotide sequence ID" value="NZ_WMIF01000010.1"/>
</dbReference>